<sequence length="99" mass="11500">MMRLMEPWIFSVQLASHVTVLSCRTPIQWWHRCRDSLPQLMTSSDWILFFSIPLFGILSSSLEQSWKLSPKISNAFLVVIQQAVAILIDINLKMNIFAY</sequence>
<accession>A0ABV0TJH0</accession>
<proteinExistence type="predicted"/>
<keyword evidence="2" id="KW-1185">Reference proteome</keyword>
<gene>
    <name evidence="1" type="ORF">ILYODFUR_006868</name>
</gene>
<evidence type="ECO:0000313" key="1">
    <source>
        <dbReference type="EMBL" id="MEQ2232033.1"/>
    </source>
</evidence>
<reference evidence="1 2" key="1">
    <citation type="submission" date="2021-06" db="EMBL/GenBank/DDBJ databases">
        <authorList>
            <person name="Palmer J.M."/>
        </authorList>
    </citation>
    <scope>NUCLEOTIDE SEQUENCE [LARGE SCALE GENOMIC DNA]</scope>
    <source>
        <strain evidence="2">if_2019</strain>
        <tissue evidence="1">Muscle</tissue>
    </source>
</reference>
<protein>
    <submittedName>
        <fullName evidence="1">Uncharacterized protein</fullName>
    </submittedName>
</protein>
<evidence type="ECO:0000313" key="2">
    <source>
        <dbReference type="Proteomes" id="UP001482620"/>
    </source>
</evidence>
<dbReference type="PROSITE" id="PS51257">
    <property type="entry name" value="PROKAR_LIPOPROTEIN"/>
    <property type="match status" value="1"/>
</dbReference>
<comment type="caution">
    <text evidence="1">The sequence shown here is derived from an EMBL/GenBank/DDBJ whole genome shotgun (WGS) entry which is preliminary data.</text>
</comment>
<dbReference type="Proteomes" id="UP001482620">
    <property type="component" value="Unassembled WGS sequence"/>
</dbReference>
<organism evidence="1 2">
    <name type="scientific">Ilyodon furcidens</name>
    <name type="common">goldbreast splitfin</name>
    <dbReference type="NCBI Taxonomy" id="33524"/>
    <lineage>
        <taxon>Eukaryota</taxon>
        <taxon>Metazoa</taxon>
        <taxon>Chordata</taxon>
        <taxon>Craniata</taxon>
        <taxon>Vertebrata</taxon>
        <taxon>Euteleostomi</taxon>
        <taxon>Actinopterygii</taxon>
        <taxon>Neopterygii</taxon>
        <taxon>Teleostei</taxon>
        <taxon>Neoteleostei</taxon>
        <taxon>Acanthomorphata</taxon>
        <taxon>Ovalentaria</taxon>
        <taxon>Atherinomorphae</taxon>
        <taxon>Cyprinodontiformes</taxon>
        <taxon>Goodeidae</taxon>
        <taxon>Ilyodon</taxon>
    </lineage>
</organism>
<name>A0ABV0TJH0_9TELE</name>
<dbReference type="EMBL" id="JAHRIQ010035185">
    <property type="protein sequence ID" value="MEQ2232033.1"/>
    <property type="molecule type" value="Genomic_DNA"/>
</dbReference>